<feature type="transmembrane region" description="Helical" evidence="1">
    <location>
        <begin position="52"/>
        <end position="71"/>
    </location>
</feature>
<evidence type="ECO:0000313" key="2">
    <source>
        <dbReference type="EMBL" id="TKD72143.1"/>
    </source>
</evidence>
<gene>
    <name evidence="2" type="ORF">FBF83_04910</name>
</gene>
<keyword evidence="1" id="KW-1133">Transmembrane helix</keyword>
<dbReference type="AlphaFoldDB" id="A0A4U1MLP0"/>
<dbReference type="RefSeq" id="WP_136945993.1">
    <property type="nucleotide sequence ID" value="NZ_SWFM01000001.1"/>
</dbReference>
<proteinExistence type="predicted"/>
<accession>A0A4U1MLP0</accession>
<evidence type="ECO:0000256" key="1">
    <source>
        <dbReference type="SAM" id="Phobius"/>
    </source>
</evidence>
<name>A0A4U1MLP0_9BACL</name>
<keyword evidence="1" id="KW-0812">Transmembrane</keyword>
<dbReference type="OrthoDB" id="2875522at2"/>
<reference evidence="2 3" key="1">
    <citation type="submission" date="2019-04" db="EMBL/GenBank/DDBJ databases">
        <title>Genome sequence of Bacillus hwajinpoensis strain Y2.</title>
        <authorList>
            <person name="Fair J.L."/>
            <person name="Maclea K.S."/>
        </authorList>
    </citation>
    <scope>NUCLEOTIDE SEQUENCE [LARGE SCALE GENOMIC DNA]</scope>
    <source>
        <strain evidence="2 3">Y2</strain>
    </source>
</reference>
<sequence length="198" mass="23290">MNIEKVIQSHHELLQLSDAPLTVISEVLWIFVGLIFIIHIVKDRKLFSRSGFIYRGIFFVVILAIVSYLTLTLNAYNFAMDENHWRENYFKPYIQSLPEQKLEVEDFSQVIQEKDNRIQSYYLNKETKPILLELTVVDQTTIEKAELIETTIAKEPIEKPYLTYKLIEKTISDKFNTEAFYETTLHIPIDYKVLPPAK</sequence>
<organism evidence="2 3">
    <name type="scientific">Guptibacillus hwajinpoensis</name>
    <dbReference type="NCBI Taxonomy" id="208199"/>
    <lineage>
        <taxon>Bacteria</taxon>
        <taxon>Bacillati</taxon>
        <taxon>Bacillota</taxon>
        <taxon>Bacilli</taxon>
        <taxon>Bacillales</taxon>
        <taxon>Guptibacillaceae</taxon>
        <taxon>Guptibacillus</taxon>
    </lineage>
</organism>
<feature type="transmembrane region" description="Helical" evidence="1">
    <location>
        <begin position="20"/>
        <end position="40"/>
    </location>
</feature>
<protein>
    <submittedName>
        <fullName evidence="2">Uncharacterized protein</fullName>
    </submittedName>
</protein>
<dbReference type="Proteomes" id="UP000310541">
    <property type="component" value="Unassembled WGS sequence"/>
</dbReference>
<evidence type="ECO:0000313" key="3">
    <source>
        <dbReference type="Proteomes" id="UP000310541"/>
    </source>
</evidence>
<comment type="caution">
    <text evidence="2">The sequence shown here is derived from an EMBL/GenBank/DDBJ whole genome shotgun (WGS) entry which is preliminary data.</text>
</comment>
<dbReference type="EMBL" id="SWFM01000001">
    <property type="protein sequence ID" value="TKD72143.1"/>
    <property type="molecule type" value="Genomic_DNA"/>
</dbReference>
<keyword evidence="1" id="KW-0472">Membrane</keyword>